<dbReference type="PANTHER" id="PTHR14971">
    <property type="entry name" value="VESICULAR, OVEREXPRESSED IN CANCER, PROSURVIVAL PROTEIN 1"/>
    <property type="match status" value="1"/>
</dbReference>
<keyword evidence="11" id="KW-0458">Lysosome</keyword>
<evidence type="ECO:0000256" key="2">
    <source>
        <dbReference type="ARBA" id="ARBA00004363"/>
    </source>
</evidence>
<keyword evidence="12" id="KW-0968">Cytoplasmic vesicle</keyword>
<evidence type="ECO:0000256" key="9">
    <source>
        <dbReference type="ARBA" id="ARBA00023136"/>
    </source>
</evidence>
<keyword evidence="7" id="KW-1133">Transmembrane helix</keyword>
<keyword evidence="8" id="KW-0805">Transcription regulation</keyword>
<keyword evidence="9" id="KW-0472">Membrane</keyword>
<comment type="similarity">
    <text evidence="3">Belongs to the VOPP1/ECOP family.</text>
</comment>
<evidence type="ECO:0000256" key="12">
    <source>
        <dbReference type="ARBA" id="ARBA00023329"/>
    </source>
</evidence>
<evidence type="ECO:0000256" key="3">
    <source>
        <dbReference type="ARBA" id="ARBA00006655"/>
    </source>
</evidence>
<organism evidence="16 17">
    <name type="scientific">Hemibagrus guttatus</name>
    <dbReference type="NCBI Taxonomy" id="175788"/>
    <lineage>
        <taxon>Eukaryota</taxon>
        <taxon>Metazoa</taxon>
        <taxon>Chordata</taxon>
        <taxon>Craniata</taxon>
        <taxon>Vertebrata</taxon>
        <taxon>Euteleostomi</taxon>
        <taxon>Actinopterygii</taxon>
        <taxon>Neopterygii</taxon>
        <taxon>Teleostei</taxon>
        <taxon>Ostariophysi</taxon>
        <taxon>Siluriformes</taxon>
        <taxon>Bagridae</taxon>
        <taxon>Hemibagrus</taxon>
    </lineage>
</organism>
<dbReference type="GO" id="GO:0005765">
    <property type="term" value="C:lysosomal membrane"/>
    <property type="evidence" value="ECO:0007669"/>
    <property type="project" value="UniProtKB-SubCell"/>
</dbReference>
<dbReference type="EMBL" id="JAUCMX010000003">
    <property type="protein sequence ID" value="KAK3551926.1"/>
    <property type="molecule type" value="Genomic_DNA"/>
</dbReference>
<accession>A0AAE0VAJ6</accession>
<evidence type="ECO:0000256" key="1">
    <source>
        <dbReference type="ARBA" id="ARBA00004358"/>
    </source>
</evidence>
<protein>
    <recommendedName>
        <fullName evidence="14">WW domain binding protein VOPP1</fullName>
    </recommendedName>
    <alternativeName>
        <fullName evidence="15">Vesicular, overexpressed in cancer, prosurvival protein 1</fullName>
    </alternativeName>
</protein>
<evidence type="ECO:0000256" key="13">
    <source>
        <dbReference type="ARBA" id="ARBA00035628"/>
    </source>
</evidence>
<dbReference type="PANTHER" id="PTHR14971:SF2">
    <property type="entry name" value="VESICULAR, OVEREXPRESSED IN CANCER, PROSURVIVAL PROTEIN 1"/>
    <property type="match status" value="1"/>
</dbReference>
<dbReference type="AlphaFoldDB" id="A0AAE0VAJ6"/>
<keyword evidence="6" id="KW-0967">Endosome</keyword>
<evidence type="ECO:0000256" key="11">
    <source>
        <dbReference type="ARBA" id="ARBA00023228"/>
    </source>
</evidence>
<dbReference type="GO" id="GO:0031902">
    <property type="term" value="C:late endosome membrane"/>
    <property type="evidence" value="ECO:0007669"/>
    <property type="project" value="UniProtKB-SubCell"/>
</dbReference>
<sequence>MAVVVNPGLDRSANSMVSKTGFVISIIWTLVSQQPGLQGYGDPSAAMTMPLAPAYPGQPSTAHMMSTYPPPPSYCNHPPPSYDQVFKTTEKK</sequence>
<evidence type="ECO:0000256" key="5">
    <source>
        <dbReference type="ARBA" id="ARBA00022729"/>
    </source>
</evidence>
<proteinExistence type="inferred from homology"/>
<evidence type="ECO:0000256" key="14">
    <source>
        <dbReference type="ARBA" id="ARBA00035708"/>
    </source>
</evidence>
<gene>
    <name evidence="16" type="ORF">QTP70_031532</name>
</gene>
<comment type="subcellular location">
    <subcellularLocation>
        <location evidence="1">Cytoplasmic vesicle membrane</location>
        <topology evidence="1">Single-pass type I membrane protein</topology>
    </subcellularLocation>
    <subcellularLocation>
        <location evidence="13">Late endosome membrane</location>
        <topology evidence="13">Single-pass membrane protein</topology>
    </subcellularLocation>
    <subcellularLocation>
        <location evidence="2">Lysosome membrane</location>
        <topology evidence="2">Single-pass membrane protein</topology>
    </subcellularLocation>
</comment>
<evidence type="ECO:0000256" key="6">
    <source>
        <dbReference type="ARBA" id="ARBA00022753"/>
    </source>
</evidence>
<keyword evidence="17" id="KW-1185">Reference proteome</keyword>
<evidence type="ECO:0000256" key="7">
    <source>
        <dbReference type="ARBA" id="ARBA00022989"/>
    </source>
</evidence>
<comment type="caution">
    <text evidence="16">The sequence shown here is derived from an EMBL/GenBank/DDBJ whole genome shotgun (WGS) entry which is preliminary data.</text>
</comment>
<dbReference type="Proteomes" id="UP001274896">
    <property type="component" value="Unassembled WGS sequence"/>
</dbReference>
<keyword evidence="5" id="KW-0732">Signal</keyword>
<evidence type="ECO:0000256" key="4">
    <source>
        <dbReference type="ARBA" id="ARBA00022692"/>
    </source>
</evidence>
<evidence type="ECO:0000256" key="10">
    <source>
        <dbReference type="ARBA" id="ARBA00023163"/>
    </source>
</evidence>
<evidence type="ECO:0000313" key="16">
    <source>
        <dbReference type="EMBL" id="KAK3551926.1"/>
    </source>
</evidence>
<keyword evidence="4" id="KW-0812">Transmembrane</keyword>
<reference evidence="16" key="1">
    <citation type="submission" date="2023-06" db="EMBL/GenBank/DDBJ databases">
        <title>Male Hemibagrus guttatus genome.</title>
        <authorList>
            <person name="Bian C."/>
        </authorList>
    </citation>
    <scope>NUCLEOTIDE SEQUENCE</scope>
    <source>
        <strain evidence="16">Male_cb2023</strain>
        <tissue evidence="16">Muscle</tissue>
    </source>
</reference>
<dbReference type="InterPro" id="IPR026229">
    <property type="entry name" value="VOPP1"/>
</dbReference>
<name>A0AAE0VAJ6_9TELE</name>
<evidence type="ECO:0000313" key="17">
    <source>
        <dbReference type="Proteomes" id="UP001274896"/>
    </source>
</evidence>
<keyword evidence="10" id="KW-0804">Transcription</keyword>
<evidence type="ECO:0000256" key="15">
    <source>
        <dbReference type="ARBA" id="ARBA00035715"/>
    </source>
</evidence>
<evidence type="ECO:0000256" key="8">
    <source>
        <dbReference type="ARBA" id="ARBA00023015"/>
    </source>
</evidence>